<reference evidence="9" key="1">
    <citation type="submission" date="2018-09" db="EMBL/GenBank/DDBJ databases">
        <title>Chryseolinea sp. KIS68-18 isolated from soil.</title>
        <authorList>
            <person name="Weon H.-Y."/>
            <person name="Kwon S.-W."/>
            <person name="Lee S.A."/>
        </authorList>
    </citation>
    <scope>NUCLEOTIDE SEQUENCE [LARGE SCALE GENOMIC DNA]</scope>
    <source>
        <strain evidence="9">KIS68-18</strain>
    </source>
</reference>
<dbReference type="PANTHER" id="PTHR43044">
    <property type="match status" value="1"/>
</dbReference>
<evidence type="ECO:0000256" key="5">
    <source>
        <dbReference type="ARBA" id="ARBA00022989"/>
    </source>
</evidence>
<sequence>MTPLFPSTSDKIIADLYPTKFGNAGRVWTFVLLVICAIGVYGYYRQLRYGLEVTAMRDYVSWGIYISNFVFFVAISLVGSLITAVLRLSNAKWSTPLTRIAEIIAVSAIVFASIIIIVDMGRPERFMNIFLHMRIQSPIIWDVVVISTYFVVSLLLLYLPLLPDLQILNSHQKKNSGFQNWLYRFLGSFWKGTQEQLNICNRSIYILCVTIIPVAFTIHTVTSWLFATTFRPGWDSTNFGAYFISGAFLVGGGAVLVAMYLFRRYYRLEQYITADLFDKMGKIVVMLAFLYLYFNVNEYLVPAFKMKKPEETHLHELFAGKYALLFWFAILVGMIFPLIILLFRKGRQPFAAFLAGTMVVVGAWFKRYLIVTPTLLHPFLPITDVPDSYRHYFPSWEEWAITMGSLAGTLLIITFFARLFPIIPIHETVTERSENHESP</sequence>
<keyword evidence="3" id="KW-1003">Cell membrane</keyword>
<feature type="transmembrane region" description="Helical" evidence="7">
    <location>
        <begin position="138"/>
        <end position="159"/>
    </location>
</feature>
<feature type="transmembrane region" description="Helical" evidence="7">
    <location>
        <begin position="350"/>
        <end position="370"/>
    </location>
</feature>
<keyword evidence="6 7" id="KW-0472">Membrane</keyword>
<dbReference type="EMBL" id="CP032382">
    <property type="protein sequence ID" value="AYB35152.1"/>
    <property type="molecule type" value="Genomic_DNA"/>
</dbReference>
<dbReference type="Proteomes" id="UP000266183">
    <property type="component" value="Chromosome"/>
</dbReference>
<evidence type="ECO:0000313" key="9">
    <source>
        <dbReference type="Proteomes" id="UP000266183"/>
    </source>
</evidence>
<evidence type="ECO:0000256" key="4">
    <source>
        <dbReference type="ARBA" id="ARBA00022692"/>
    </source>
</evidence>
<accession>A0A385SWD7</accession>
<dbReference type="AlphaFoldDB" id="A0A385SWD7"/>
<feature type="transmembrane region" description="Helical" evidence="7">
    <location>
        <begin position="399"/>
        <end position="420"/>
    </location>
</feature>
<feature type="transmembrane region" description="Helical" evidence="7">
    <location>
        <begin position="283"/>
        <end position="304"/>
    </location>
</feature>
<dbReference type="OrthoDB" id="9768846at2"/>
<dbReference type="Pfam" id="PF03916">
    <property type="entry name" value="NrfD"/>
    <property type="match status" value="1"/>
</dbReference>
<comment type="subcellular location">
    <subcellularLocation>
        <location evidence="1">Cell membrane</location>
        <topology evidence="1">Multi-pass membrane protein</topology>
    </subcellularLocation>
</comment>
<proteinExistence type="inferred from homology"/>
<feature type="transmembrane region" description="Helical" evidence="7">
    <location>
        <begin position="27"/>
        <end position="44"/>
    </location>
</feature>
<comment type="similarity">
    <text evidence="2">Belongs to the NrfD family.</text>
</comment>
<dbReference type="PANTHER" id="PTHR43044:SF2">
    <property type="entry name" value="POLYSULPHIDE REDUCTASE NRFD"/>
    <property type="match status" value="1"/>
</dbReference>
<evidence type="ECO:0000256" key="3">
    <source>
        <dbReference type="ARBA" id="ARBA00022475"/>
    </source>
</evidence>
<keyword evidence="5 7" id="KW-1133">Transmembrane helix</keyword>
<name>A0A385SWD7_9BACT</name>
<dbReference type="KEGG" id="chk:D4L85_33235"/>
<keyword evidence="9" id="KW-1185">Reference proteome</keyword>
<feature type="transmembrane region" description="Helical" evidence="7">
    <location>
        <begin position="64"/>
        <end position="88"/>
    </location>
</feature>
<feature type="transmembrane region" description="Helical" evidence="7">
    <location>
        <begin position="324"/>
        <end position="343"/>
    </location>
</feature>
<keyword evidence="4 7" id="KW-0812">Transmembrane</keyword>
<gene>
    <name evidence="8" type="ORF">D4L85_33235</name>
</gene>
<dbReference type="InterPro" id="IPR005614">
    <property type="entry name" value="NrfD-like"/>
</dbReference>
<evidence type="ECO:0000313" key="8">
    <source>
        <dbReference type="EMBL" id="AYB35152.1"/>
    </source>
</evidence>
<feature type="transmembrane region" description="Helical" evidence="7">
    <location>
        <begin position="239"/>
        <end position="262"/>
    </location>
</feature>
<evidence type="ECO:0000256" key="6">
    <source>
        <dbReference type="ARBA" id="ARBA00023136"/>
    </source>
</evidence>
<protein>
    <submittedName>
        <fullName evidence="8">Polysulfide reductase</fullName>
    </submittedName>
</protein>
<evidence type="ECO:0000256" key="7">
    <source>
        <dbReference type="SAM" id="Phobius"/>
    </source>
</evidence>
<dbReference type="Gene3D" id="1.20.1630.10">
    <property type="entry name" value="Formate dehydrogenase/DMSO reductase domain"/>
    <property type="match status" value="1"/>
</dbReference>
<feature type="transmembrane region" description="Helical" evidence="7">
    <location>
        <begin position="204"/>
        <end position="227"/>
    </location>
</feature>
<organism evidence="8 9">
    <name type="scientific">Chryseolinea soli</name>
    <dbReference type="NCBI Taxonomy" id="2321403"/>
    <lineage>
        <taxon>Bacteria</taxon>
        <taxon>Pseudomonadati</taxon>
        <taxon>Bacteroidota</taxon>
        <taxon>Cytophagia</taxon>
        <taxon>Cytophagales</taxon>
        <taxon>Fulvivirgaceae</taxon>
        <taxon>Chryseolinea</taxon>
    </lineage>
</organism>
<evidence type="ECO:0000256" key="1">
    <source>
        <dbReference type="ARBA" id="ARBA00004651"/>
    </source>
</evidence>
<dbReference type="GO" id="GO:0005886">
    <property type="term" value="C:plasma membrane"/>
    <property type="evidence" value="ECO:0007669"/>
    <property type="project" value="UniProtKB-SubCell"/>
</dbReference>
<evidence type="ECO:0000256" key="2">
    <source>
        <dbReference type="ARBA" id="ARBA00008929"/>
    </source>
</evidence>
<feature type="transmembrane region" description="Helical" evidence="7">
    <location>
        <begin position="100"/>
        <end position="118"/>
    </location>
</feature>
<dbReference type="RefSeq" id="WP_119758403.1">
    <property type="nucleotide sequence ID" value="NZ_CP032382.1"/>
</dbReference>